<dbReference type="Pfam" id="PF19778">
    <property type="entry name" value="RE_endonuc"/>
    <property type="match status" value="1"/>
</dbReference>
<dbReference type="Proteomes" id="UP000318331">
    <property type="component" value="Unassembled WGS sequence"/>
</dbReference>
<proteinExistence type="predicted"/>
<dbReference type="InterPro" id="IPR006935">
    <property type="entry name" value="Helicase/UvrB_N"/>
</dbReference>
<evidence type="ECO:0000313" key="3">
    <source>
        <dbReference type="EMBL" id="TQM65234.1"/>
    </source>
</evidence>
<comment type="caution">
    <text evidence="3">The sequence shown here is derived from an EMBL/GenBank/DDBJ whole genome shotgun (WGS) entry which is preliminary data.</text>
</comment>
<protein>
    <submittedName>
        <fullName evidence="3">Type III restriction enzyme</fullName>
    </submittedName>
</protein>
<dbReference type="OrthoDB" id="9776021at2"/>
<dbReference type="GO" id="GO:0005524">
    <property type="term" value="F:ATP binding"/>
    <property type="evidence" value="ECO:0007669"/>
    <property type="project" value="InterPro"/>
</dbReference>
<dbReference type="Pfam" id="PF04851">
    <property type="entry name" value="ResIII"/>
    <property type="match status" value="1"/>
</dbReference>
<feature type="domain" description="Type III restriction enzyme C-terminal endonuclease" evidence="2">
    <location>
        <begin position="900"/>
        <end position="1001"/>
    </location>
</feature>
<feature type="domain" description="Helicase/UvrB N-terminal" evidence="1">
    <location>
        <begin position="113"/>
        <end position="271"/>
    </location>
</feature>
<dbReference type="Gene3D" id="3.40.50.300">
    <property type="entry name" value="P-loop containing nucleotide triphosphate hydrolases"/>
    <property type="match status" value="2"/>
</dbReference>
<dbReference type="RefSeq" id="WP_141914874.1">
    <property type="nucleotide sequence ID" value="NZ_BAAAYS010000007.1"/>
</dbReference>
<evidence type="ECO:0000313" key="4">
    <source>
        <dbReference type="Proteomes" id="UP000318331"/>
    </source>
</evidence>
<dbReference type="AlphaFoldDB" id="A0A543I3R5"/>
<dbReference type="SUPFAM" id="SSF52540">
    <property type="entry name" value="P-loop containing nucleoside triphosphate hydrolases"/>
    <property type="match status" value="2"/>
</dbReference>
<dbReference type="InterPro" id="IPR045572">
    <property type="entry name" value="RE_endonuc_C"/>
</dbReference>
<reference evidence="3 4" key="1">
    <citation type="submission" date="2019-06" db="EMBL/GenBank/DDBJ databases">
        <title>Sequencing the genomes of 1000 actinobacteria strains.</title>
        <authorList>
            <person name="Klenk H.-P."/>
        </authorList>
    </citation>
    <scope>NUCLEOTIDE SEQUENCE [LARGE SCALE GENOMIC DNA]</scope>
    <source>
        <strain evidence="3 4">DSM 18031</strain>
    </source>
</reference>
<evidence type="ECO:0000259" key="2">
    <source>
        <dbReference type="Pfam" id="PF19778"/>
    </source>
</evidence>
<dbReference type="EMBL" id="VFPN01000001">
    <property type="protein sequence ID" value="TQM65234.1"/>
    <property type="molecule type" value="Genomic_DNA"/>
</dbReference>
<keyword evidence="4" id="KW-1185">Reference proteome</keyword>
<name>A0A543I3R5_9MICO</name>
<dbReference type="InterPro" id="IPR027417">
    <property type="entry name" value="P-loop_NTPase"/>
</dbReference>
<evidence type="ECO:0000259" key="1">
    <source>
        <dbReference type="Pfam" id="PF04851"/>
    </source>
</evidence>
<gene>
    <name evidence="3" type="ORF">FB466_0024</name>
</gene>
<sequence length="1008" mass="114349">MSNTQTFKFDDKQQFQLDAIAAVTDLFDGQPKDADLLITRLRGSVKVTETGSAELPGIAEHAAREAEIAAEIGAIGNNLIVESDTILENLRLVQGRNGLEPSAMLADEGFGFDIEMETGTGKTYVYLRTIFELAQKYNFTKFIILVPSVAIREGVNTSIELMRQHFRDLYPALPFNSSVYSGKAAEEVQSFATSTNVQILVMTIDSIRGDANSRIIHQTRDKLQGLRPIDYLKATRPVVIMDEPQNMESKLSQSAVEDLAPTCTLRYSATHRKTRNVVYRLDPVDAHDKGLVKQIVVAEARQQGADAAPFIRLVDVLSNPWAAKLELVCRKADGSMQRMTKKVKQDQELSAKSVSDNPVYEGWRIMNMGFESPDGSGLPFVELTKHSLLNQGEEIGGNSQEIYREMIRETIKEHLRKEAQLRPQGIKVLSLFFIDKVANFLGNGTNNDDSDGQYVKWFDELFREERDRFPAYKELLPGDPADYRKAYFAQMKKGTGKAAHLEFVDSKGEGTTAKDDDAYDLIMKDKVRLLSEDTPTRFIFSHSALREGWDNPNVFQICTLREMGGETERRQTIGRGLRLPVNRNYERVADSSVAQLTVIANESYAEFAKSLQDEYKKAGVQLGFVRRGEFAQIPLVDGENETPLGYHASVRIWETLMQNGFLDKEGRVLETFTPNVIGFDLGLPVDITWASPVVIELIDKCKLDKLVKRKKDKELRTLNKELYWSEEFEEFWYAISRKTTYRVKVDRDELIQKSVENLRDLVANPRIAPLRIQITKAGLKIERGGAKAEERGVRTAELRGSYDLPDIITELQDETKLTRRTIIDILTKSERLDEFIGNPNDFIAMAKRVIKAELAKIVVKGVEYEKIAGSIYELRELQKDSQDDADRFLDQLYKVQNQEKTDFDYVLFDSGVEEAFAKKLDTREDIKMFMKLPAKFKIDTPVGPYNPDWAIVKHEDGADRIYMIRETKSTSNVELLRPTEKAKIEAATEHFKALDIDYAKSSPEGWNL</sequence>
<dbReference type="GO" id="GO:0003677">
    <property type="term" value="F:DNA binding"/>
    <property type="evidence" value="ECO:0007669"/>
    <property type="project" value="InterPro"/>
</dbReference>
<accession>A0A543I3R5</accession>
<dbReference type="GO" id="GO:0015668">
    <property type="term" value="F:type III site-specific deoxyribonuclease activity"/>
    <property type="evidence" value="ECO:0007669"/>
    <property type="project" value="InterPro"/>
</dbReference>
<organism evidence="3 4">
    <name type="scientific">Klugiella xanthotipulae</name>
    <dbReference type="NCBI Taxonomy" id="244735"/>
    <lineage>
        <taxon>Bacteria</taxon>
        <taxon>Bacillati</taxon>
        <taxon>Actinomycetota</taxon>
        <taxon>Actinomycetes</taxon>
        <taxon>Micrococcales</taxon>
        <taxon>Microbacteriaceae</taxon>
        <taxon>Klugiella</taxon>
    </lineage>
</organism>